<evidence type="ECO:0000313" key="4">
    <source>
        <dbReference type="Proteomes" id="UP000564629"/>
    </source>
</evidence>
<dbReference type="Proteomes" id="UP000321723">
    <property type="component" value="Unassembled WGS sequence"/>
</dbReference>
<dbReference type="InterPro" id="IPR008554">
    <property type="entry name" value="Glutaredoxin-like"/>
</dbReference>
<dbReference type="EMBL" id="BJVQ01000006">
    <property type="protein sequence ID" value="GEL45661.1"/>
    <property type="molecule type" value="Genomic_DNA"/>
</dbReference>
<name>A0A511F8Q9_9CELL</name>
<reference evidence="2 4" key="2">
    <citation type="submission" date="2020-08" db="EMBL/GenBank/DDBJ databases">
        <title>Sequencing the genomes of 1000 actinobacteria strains.</title>
        <authorList>
            <person name="Klenk H.-P."/>
        </authorList>
    </citation>
    <scope>NUCLEOTIDE SEQUENCE [LARGE SCALE GENOMIC DNA]</scope>
    <source>
        <strain evidence="2 4">DSM 9581</strain>
    </source>
</reference>
<protein>
    <submittedName>
        <fullName evidence="2">Glutaredoxin</fullName>
    </submittedName>
</protein>
<dbReference type="Gene3D" id="3.40.30.10">
    <property type="entry name" value="Glutaredoxin"/>
    <property type="match status" value="1"/>
</dbReference>
<dbReference type="AlphaFoldDB" id="A0A511F8Q9"/>
<dbReference type="InterPro" id="IPR036249">
    <property type="entry name" value="Thioredoxin-like_sf"/>
</dbReference>
<evidence type="ECO:0000313" key="3">
    <source>
        <dbReference type="Proteomes" id="UP000321723"/>
    </source>
</evidence>
<proteinExistence type="predicted"/>
<comment type="caution">
    <text evidence="1">The sequence shown here is derived from an EMBL/GenBank/DDBJ whole genome shotgun (WGS) entry which is preliminary data.</text>
</comment>
<reference evidence="1 3" key="1">
    <citation type="submission" date="2019-07" db="EMBL/GenBank/DDBJ databases">
        <title>Whole genome shotgun sequence of Cellulomonas hominis NBRC 16055.</title>
        <authorList>
            <person name="Hosoyama A."/>
            <person name="Uohara A."/>
            <person name="Ohji S."/>
            <person name="Ichikawa N."/>
        </authorList>
    </citation>
    <scope>NUCLEOTIDE SEQUENCE [LARGE SCALE GENOMIC DNA]</scope>
    <source>
        <strain evidence="1 3">NBRC 16055</strain>
    </source>
</reference>
<keyword evidence="3" id="KW-1185">Reference proteome</keyword>
<accession>A0A511F8Q9</accession>
<evidence type="ECO:0000313" key="1">
    <source>
        <dbReference type="EMBL" id="GEL45661.1"/>
    </source>
</evidence>
<gene>
    <name evidence="1" type="ORF">CHO01_07770</name>
    <name evidence="2" type="ORF">HNR08_001137</name>
</gene>
<dbReference type="SUPFAM" id="SSF52833">
    <property type="entry name" value="Thioredoxin-like"/>
    <property type="match status" value="1"/>
</dbReference>
<dbReference type="Pfam" id="PF05768">
    <property type="entry name" value="Glrx-like"/>
    <property type="match status" value="1"/>
</dbReference>
<dbReference type="Proteomes" id="UP000564629">
    <property type="component" value="Unassembled WGS sequence"/>
</dbReference>
<dbReference type="EMBL" id="JACHDN010000001">
    <property type="protein sequence ID" value="MBB5472401.1"/>
    <property type="molecule type" value="Genomic_DNA"/>
</dbReference>
<evidence type="ECO:0000313" key="2">
    <source>
        <dbReference type="EMBL" id="MBB5472401.1"/>
    </source>
</evidence>
<dbReference type="RefSeq" id="WP_246802930.1">
    <property type="nucleotide sequence ID" value="NZ_BJVQ01000006.1"/>
</dbReference>
<sequence length="91" mass="9530">MPTSDAAPTVPARVVLYARRGCHLCDDARAVVAAVAAEHGAAWTEVDVDDAGLADVHGELVPVVEVDGVRVGYWQIDAARVREALEAPPTA</sequence>
<organism evidence="1 3">
    <name type="scientific">Cellulomonas hominis</name>
    <dbReference type="NCBI Taxonomy" id="156981"/>
    <lineage>
        <taxon>Bacteria</taxon>
        <taxon>Bacillati</taxon>
        <taxon>Actinomycetota</taxon>
        <taxon>Actinomycetes</taxon>
        <taxon>Micrococcales</taxon>
        <taxon>Cellulomonadaceae</taxon>
        <taxon>Cellulomonas</taxon>
    </lineage>
</organism>